<dbReference type="InterPro" id="IPR001245">
    <property type="entry name" value="Ser-Thr/Tyr_kinase_cat_dom"/>
</dbReference>
<dbReference type="SMART" id="SM00220">
    <property type="entry name" value="S_TKc"/>
    <property type="match status" value="2"/>
</dbReference>
<dbReference type="Proteomes" id="UP000559027">
    <property type="component" value="Unassembled WGS sequence"/>
</dbReference>
<comment type="caution">
    <text evidence="3">The sequence shown here is derived from an EMBL/GenBank/DDBJ whole genome shotgun (WGS) entry which is preliminary data.</text>
</comment>
<dbReference type="PROSITE" id="PS50011">
    <property type="entry name" value="PROTEIN_KINASE_DOM"/>
    <property type="match status" value="3"/>
</dbReference>
<organism evidence="3 4">
    <name type="scientific">Leucocoprinus leucothites</name>
    <dbReference type="NCBI Taxonomy" id="201217"/>
    <lineage>
        <taxon>Eukaryota</taxon>
        <taxon>Fungi</taxon>
        <taxon>Dikarya</taxon>
        <taxon>Basidiomycota</taxon>
        <taxon>Agaricomycotina</taxon>
        <taxon>Agaricomycetes</taxon>
        <taxon>Agaricomycetidae</taxon>
        <taxon>Agaricales</taxon>
        <taxon>Agaricineae</taxon>
        <taxon>Agaricaceae</taxon>
        <taxon>Leucocoprinus</taxon>
    </lineage>
</organism>
<dbReference type="GO" id="GO:0005524">
    <property type="term" value="F:ATP binding"/>
    <property type="evidence" value="ECO:0007669"/>
    <property type="project" value="UniProtKB-KW"/>
</dbReference>
<feature type="domain" description="Protein kinase" evidence="2">
    <location>
        <begin position="77"/>
        <end position="342"/>
    </location>
</feature>
<protein>
    <recommendedName>
        <fullName evidence="2">Protein kinase domain-containing protein</fullName>
    </recommendedName>
</protein>
<dbReference type="PROSITE" id="PS00108">
    <property type="entry name" value="PROTEIN_KINASE_ST"/>
    <property type="match status" value="1"/>
</dbReference>
<dbReference type="Pfam" id="PF00069">
    <property type="entry name" value="Pkinase"/>
    <property type="match status" value="2"/>
</dbReference>
<evidence type="ECO:0000313" key="4">
    <source>
        <dbReference type="Proteomes" id="UP000559027"/>
    </source>
</evidence>
<keyword evidence="4" id="KW-1185">Reference proteome</keyword>
<dbReference type="Pfam" id="PF07714">
    <property type="entry name" value="PK_Tyr_Ser-Thr"/>
    <property type="match status" value="1"/>
</dbReference>
<dbReference type="GO" id="GO:0004674">
    <property type="term" value="F:protein serine/threonine kinase activity"/>
    <property type="evidence" value="ECO:0007669"/>
    <property type="project" value="TreeGrafter"/>
</dbReference>
<evidence type="ECO:0000259" key="2">
    <source>
        <dbReference type="PROSITE" id="PS50011"/>
    </source>
</evidence>
<dbReference type="SUPFAM" id="SSF56112">
    <property type="entry name" value="Protein kinase-like (PK-like)"/>
    <property type="match status" value="3"/>
</dbReference>
<evidence type="ECO:0000313" key="3">
    <source>
        <dbReference type="EMBL" id="KAF5362327.1"/>
    </source>
</evidence>
<accession>A0A8H5GC94</accession>
<dbReference type="Gene3D" id="1.10.510.10">
    <property type="entry name" value="Transferase(Phosphotransferase) domain 1"/>
    <property type="match status" value="3"/>
</dbReference>
<dbReference type="PANTHER" id="PTHR44329">
    <property type="entry name" value="SERINE/THREONINE-PROTEIN KINASE TNNI3K-RELATED"/>
    <property type="match status" value="1"/>
</dbReference>
<dbReference type="InterPro" id="IPR051681">
    <property type="entry name" value="Ser/Thr_Kinases-Pseudokinases"/>
</dbReference>
<proteinExistence type="predicted"/>
<dbReference type="InterPro" id="IPR008271">
    <property type="entry name" value="Ser/Thr_kinase_AS"/>
</dbReference>
<gene>
    <name evidence="3" type="ORF">D9756_002589</name>
</gene>
<feature type="region of interest" description="Disordered" evidence="1">
    <location>
        <begin position="1047"/>
        <end position="1072"/>
    </location>
</feature>
<dbReference type="InterPro" id="IPR011009">
    <property type="entry name" value="Kinase-like_dom_sf"/>
</dbReference>
<evidence type="ECO:0000256" key="1">
    <source>
        <dbReference type="SAM" id="MobiDB-lite"/>
    </source>
</evidence>
<feature type="domain" description="Protein kinase" evidence="2">
    <location>
        <begin position="399"/>
        <end position="718"/>
    </location>
</feature>
<feature type="domain" description="Protein kinase" evidence="2">
    <location>
        <begin position="835"/>
        <end position="1107"/>
    </location>
</feature>
<dbReference type="EMBL" id="JAACJO010000002">
    <property type="protein sequence ID" value="KAF5362327.1"/>
    <property type="molecule type" value="Genomic_DNA"/>
</dbReference>
<sequence length="1178" mass="132116">MEAATPESPVPNESDVFAALHHLVSRIDIETRVDEVVKRAQSLNAKEKQLLVDCLSMALDREATPLRNRTHVWRSLIEVASSVNIFAQNHTLSSQHLNPEDDPISPGVFRISGNIPARVKILKQIREDTTVLYTKSLISYVHLSHPNILPLYAVFFDGEDYPSIVTPCITNGNICDYVREHPEVPRPPLISDVINGLFHIHQLNIAHGGLHPENVLISVDGRALLANPGTASATEDLDSFPVRYSAPELVGTDDTIEPTQATDMWSFACLCYEVLSGKVPFFQIARDFRVSGAILSGIKPSRPGREGAGGDGIDDAMWQLLLLCWELDPKGRPFCLQIHQILLGMTIEDTRPAAKPIIQPGTIKGSALNLEYAKDNLMQVLSSDHSPSLRVPKHLRKLLSSFLPDTSGLNATVAAAKKLSPDDTQMLVDFLDLVLEDLPDLHLNPICFLLSSLMVSTRVIPLRYKLTGIQYDPIPISSIQHAKAYKARGLNVCVNAVTASWLVKSILARLPDWYHASHPKIIQFYGVFHEGANESPWLFVVTPFWANGNMEDYALTLPQKSRLPLISDAIDGLIFLDNLGLALLYCKKEHIMVSDDGRAVLLHFDASTLYSEEPLPITRQLRFYPPNARFNTPDVVWSFACFCYTVLSRKLPYYQYTDDEEIQAAISRGELPKRPEHRDDDMDQIDDQAWNLITKCCRLERNDRPAASTVQDTISSWRIEDHRLSVNDSPGSMLLEMRARPNVDFNRVESLLSKIQVELLREPLSKLLQNHIKDVMGATTELDLDDTRILVDFLDLALKNHLSISEEQNRVLALLSRITSSTHIFPQRYELKGIKYHACPMAEGGYGTIHRGTDLNVCVKVMTQVDPKALTPWIRELIVWAHASHPNILPFCGVLLENVNNSQRICLVSPFMKNGNLHDYGPRLSQKSRIPLILDVINGLHYLHGLGIVHSDLKGENVLISNEGRAMITDFGTTQITTATVTTTASLVPTTLRFAAPEVVLTSGPPTKERDIWSFGCLCYEILSREVPYYQYAQTVQVSAALARKELPKRPGSTSRNTVNEANDNDWDDDDDEDWDEIDDQAWDLIIKCCKPEPEDRLKTPAIQELIVDMKIWDDRPAAKGVFGTEISKLRTSPEINLNRVGELLDKLQKTVVPAAEVEELSFIEHFNSSYSRIYEAL</sequence>
<dbReference type="InterPro" id="IPR000719">
    <property type="entry name" value="Prot_kinase_dom"/>
</dbReference>
<name>A0A8H5GC94_9AGAR</name>
<feature type="compositionally biased region" description="Acidic residues" evidence="1">
    <location>
        <begin position="1063"/>
        <end position="1072"/>
    </location>
</feature>
<dbReference type="OrthoDB" id="4062651at2759"/>
<dbReference type="AlphaFoldDB" id="A0A8H5GC94"/>
<reference evidence="3 4" key="1">
    <citation type="journal article" date="2020" name="ISME J.">
        <title>Uncovering the hidden diversity of litter-decomposition mechanisms in mushroom-forming fungi.</title>
        <authorList>
            <person name="Floudas D."/>
            <person name="Bentzer J."/>
            <person name="Ahren D."/>
            <person name="Johansson T."/>
            <person name="Persson P."/>
            <person name="Tunlid A."/>
        </authorList>
    </citation>
    <scope>NUCLEOTIDE SEQUENCE [LARGE SCALE GENOMIC DNA]</scope>
    <source>
        <strain evidence="3 4">CBS 146.42</strain>
    </source>
</reference>